<evidence type="ECO:0000259" key="6">
    <source>
        <dbReference type="Pfam" id="PF01494"/>
    </source>
</evidence>
<keyword evidence="4" id="KW-0560">Oxidoreductase</keyword>
<name>A0A2I1C126_ASPN1</name>
<evidence type="ECO:0000256" key="2">
    <source>
        <dbReference type="ARBA" id="ARBA00022630"/>
    </source>
</evidence>
<keyword evidence="8" id="KW-1185">Reference proteome</keyword>
<organism evidence="7 8">
    <name type="scientific">Aspergillus novofumigatus (strain IBT 16806)</name>
    <dbReference type="NCBI Taxonomy" id="1392255"/>
    <lineage>
        <taxon>Eukaryota</taxon>
        <taxon>Fungi</taxon>
        <taxon>Dikarya</taxon>
        <taxon>Ascomycota</taxon>
        <taxon>Pezizomycotina</taxon>
        <taxon>Eurotiomycetes</taxon>
        <taxon>Eurotiomycetidae</taxon>
        <taxon>Eurotiales</taxon>
        <taxon>Aspergillaceae</taxon>
        <taxon>Aspergillus</taxon>
        <taxon>Aspergillus subgen. Fumigati</taxon>
    </lineage>
</organism>
<evidence type="ECO:0000313" key="7">
    <source>
        <dbReference type="EMBL" id="PKX91319.1"/>
    </source>
</evidence>
<dbReference type="PANTHER" id="PTHR47178">
    <property type="entry name" value="MONOOXYGENASE, FAD-BINDING"/>
    <property type="match status" value="1"/>
</dbReference>
<comment type="caution">
    <text evidence="7">The sequence shown here is derived from an EMBL/GenBank/DDBJ whole genome shotgun (WGS) entry which is preliminary data.</text>
</comment>
<dbReference type="SUPFAM" id="SSF51905">
    <property type="entry name" value="FAD/NAD(P)-binding domain"/>
    <property type="match status" value="1"/>
</dbReference>
<dbReference type="Pfam" id="PF01494">
    <property type="entry name" value="FAD_binding_3"/>
    <property type="match status" value="1"/>
</dbReference>
<dbReference type="Proteomes" id="UP000234474">
    <property type="component" value="Unassembled WGS sequence"/>
</dbReference>
<evidence type="ECO:0000256" key="3">
    <source>
        <dbReference type="ARBA" id="ARBA00022827"/>
    </source>
</evidence>
<gene>
    <name evidence="7" type="ORF">P174DRAFT_392506</name>
</gene>
<dbReference type="OrthoDB" id="47494at2759"/>
<dbReference type="InterPro" id="IPR002938">
    <property type="entry name" value="FAD-bd"/>
</dbReference>
<keyword evidence="2" id="KW-0285">Flavoprotein</keyword>
<protein>
    <submittedName>
        <fullName evidence="7">FAD/NAD(P)-binding domain-containing protein</fullName>
    </submittedName>
</protein>
<dbReference type="InterPro" id="IPR036188">
    <property type="entry name" value="FAD/NAD-bd_sf"/>
</dbReference>
<dbReference type="Gene3D" id="3.50.50.60">
    <property type="entry name" value="FAD/NAD(P)-binding domain"/>
    <property type="match status" value="1"/>
</dbReference>
<dbReference type="EMBL" id="MSZS01000006">
    <property type="protein sequence ID" value="PKX91319.1"/>
    <property type="molecule type" value="Genomic_DNA"/>
</dbReference>
<dbReference type="Pfam" id="PF13450">
    <property type="entry name" value="NAD_binding_8"/>
    <property type="match status" value="1"/>
</dbReference>
<keyword evidence="3" id="KW-0274">FAD</keyword>
<feature type="domain" description="FAD-binding" evidence="6">
    <location>
        <begin position="294"/>
        <end position="363"/>
    </location>
</feature>
<sequence length="410" mass="45508">MANQAGESFHVLILGAGSAGMLIAHGLQKRGISYTIYERDSAPASRARDWNFGIYWAQDALKACLPVELYSQIRDAQIDAHVPSDKDVLRVYNGATGEVMTDIPVPYNLRLQRRKFINLIAQGINVQYNKKAMGIRTSEQKVVVEFDDGTEVSGHLLIGCDGAHSRVRQFLFGSKEAALTQLPYTANHMVTRLPREVAMRLIEMAPRYSCSVHPAGWFCWHGLHSKNDSEDPADWEFLLSQSWKGPAKGVETVANVRERGLSFFEPLKSVFLGIPDDTPIWEIPLACWETKPWDNRSGTVTLAGDAAHPMTFHRGQGLNNAILDAARICAAFDNNFDGSTNSTARLLQDYESDVWIRGKEAVELSRENTEQVHDISRWETSILKAKGASAEDREKASHLAVNAQSGQAIA</sequence>
<dbReference type="GeneID" id="36530880"/>
<dbReference type="OMA" id="HPMTFHR"/>
<evidence type="ECO:0000256" key="1">
    <source>
        <dbReference type="ARBA" id="ARBA00001974"/>
    </source>
</evidence>
<comment type="cofactor">
    <cofactor evidence="1">
        <name>FAD</name>
        <dbReference type="ChEBI" id="CHEBI:57692"/>
    </cofactor>
</comment>
<dbReference type="AlphaFoldDB" id="A0A2I1C126"/>
<dbReference type="GO" id="GO:0071949">
    <property type="term" value="F:FAD binding"/>
    <property type="evidence" value="ECO:0007669"/>
    <property type="project" value="InterPro"/>
</dbReference>
<dbReference type="GO" id="GO:0004497">
    <property type="term" value="F:monooxygenase activity"/>
    <property type="evidence" value="ECO:0007669"/>
    <property type="project" value="UniProtKB-KW"/>
</dbReference>
<dbReference type="VEuPathDB" id="FungiDB:P174DRAFT_392506"/>
<evidence type="ECO:0000256" key="5">
    <source>
        <dbReference type="ARBA" id="ARBA00023033"/>
    </source>
</evidence>
<keyword evidence="5" id="KW-0503">Monooxygenase</keyword>
<dbReference type="RefSeq" id="XP_024679914.1">
    <property type="nucleotide sequence ID" value="XM_024823555.1"/>
</dbReference>
<dbReference type="PANTHER" id="PTHR47178:SF3">
    <property type="entry name" value="FAD-BINDING DOMAIN-CONTAINING PROTEIN"/>
    <property type="match status" value="1"/>
</dbReference>
<dbReference type="STRING" id="1392255.A0A2I1C126"/>
<accession>A0A2I1C126</accession>
<dbReference type="PRINTS" id="PR00420">
    <property type="entry name" value="RNGMNOXGNASE"/>
</dbReference>
<proteinExistence type="predicted"/>
<evidence type="ECO:0000313" key="8">
    <source>
        <dbReference type="Proteomes" id="UP000234474"/>
    </source>
</evidence>
<reference evidence="8" key="1">
    <citation type="journal article" date="2018" name="Proc. Natl. Acad. Sci. U.S.A.">
        <title>Linking secondary metabolites to gene clusters through genome sequencing of six diverse Aspergillus species.</title>
        <authorList>
            <person name="Kaerboelling I."/>
            <person name="Vesth T.C."/>
            <person name="Frisvad J.C."/>
            <person name="Nybo J.L."/>
            <person name="Theobald S."/>
            <person name="Kuo A."/>
            <person name="Bowyer P."/>
            <person name="Matsuda Y."/>
            <person name="Mondo S."/>
            <person name="Lyhne E.K."/>
            <person name="Kogle M.E."/>
            <person name="Clum A."/>
            <person name="Lipzen A."/>
            <person name="Salamov A."/>
            <person name="Ngan C.Y."/>
            <person name="Daum C."/>
            <person name="Chiniquy J."/>
            <person name="Barry K."/>
            <person name="LaButti K."/>
            <person name="Haridas S."/>
            <person name="Simmons B.A."/>
            <person name="Magnuson J.K."/>
            <person name="Mortensen U.H."/>
            <person name="Larsen T.O."/>
            <person name="Grigoriev I.V."/>
            <person name="Baker S.E."/>
            <person name="Andersen M.R."/>
        </authorList>
    </citation>
    <scope>NUCLEOTIDE SEQUENCE [LARGE SCALE GENOMIC DNA]</scope>
    <source>
        <strain evidence="8">IBT 16806</strain>
    </source>
</reference>
<evidence type="ECO:0000256" key="4">
    <source>
        <dbReference type="ARBA" id="ARBA00023002"/>
    </source>
</evidence>